<organism evidence="1 2">
    <name type="scientific">Ferroacidibacillus organovorans</name>
    <dbReference type="NCBI Taxonomy" id="1765683"/>
    <lineage>
        <taxon>Bacteria</taxon>
        <taxon>Bacillati</taxon>
        <taxon>Bacillota</taxon>
        <taxon>Bacilli</taxon>
        <taxon>Bacillales</taxon>
        <taxon>Alicyclobacillaceae</taxon>
        <taxon>Ferroacidibacillus</taxon>
    </lineage>
</organism>
<name>A0A124IW01_9BACL</name>
<keyword evidence="2" id="KW-1185">Reference proteome</keyword>
<dbReference type="PANTHER" id="PTHR30121:SF11">
    <property type="entry name" value="AAA+ ATPASE DOMAIN-CONTAINING PROTEIN"/>
    <property type="match status" value="1"/>
</dbReference>
<dbReference type="AlphaFoldDB" id="A0A124IW01"/>
<reference evidence="1 2" key="1">
    <citation type="submission" date="2015-12" db="EMBL/GenBank/DDBJ databases">
        <title>Draft genome sequence of Acidibacillus ferrooxidans ITV001, isolated from a chalcopyrite acid mine drainage site in Brazil.</title>
        <authorList>
            <person name="Dall'Agnol H."/>
            <person name="Nancucheo I."/>
            <person name="Johnson B."/>
            <person name="Oliveira R."/>
            <person name="Leite L."/>
            <person name="Pylro V."/>
            <person name="Nunes G.L."/>
            <person name="Tzotzos G."/>
            <person name="Fernandes G.R."/>
            <person name="Dutra J."/>
            <person name="Orellana S.C."/>
            <person name="Oliveira G."/>
        </authorList>
    </citation>
    <scope>NUCLEOTIDE SEQUENCE [LARGE SCALE GENOMIC DNA]</scope>
    <source>
        <strain evidence="2">ITV01</strain>
    </source>
</reference>
<evidence type="ECO:0000313" key="1">
    <source>
        <dbReference type="EMBL" id="KUO95809.1"/>
    </source>
</evidence>
<evidence type="ECO:0008006" key="3">
    <source>
        <dbReference type="Google" id="ProtNLM"/>
    </source>
</evidence>
<dbReference type="EMBL" id="LPVJ01000035">
    <property type="protein sequence ID" value="KUO95809.1"/>
    <property type="molecule type" value="Genomic_DNA"/>
</dbReference>
<accession>A0A124IW01</accession>
<dbReference type="Proteomes" id="UP000053557">
    <property type="component" value="Unassembled WGS sequence"/>
</dbReference>
<dbReference type="InterPro" id="IPR027417">
    <property type="entry name" value="P-loop_NTPase"/>
</dbReference>
<dbReference type="PANTHER" id="PTHR30121">
    <property type="entry name" value="UNCHARACTERIZED PROTEIN YJGR-RELATED"/>
    <property type="match status" value="1"/>
</dbReference>
<dbReference type="Gene3D" id="3.40.50.300">
    <property type="entry name" value="P-loop containing nucleotide triphosphate hydrolases"/>
    <property type="match status" value="2"/>
</dbReference>
<protein>
    <recommendedName>
        <fullName evidence="3">Helicase HerA central domain-containing protein</fullName>
    </recommendedName>
</protein>
<dbReference type="SUPFAM" id="SSF52540">
    <property type="entry name" value="P-loop containing nucleoside triphosphate hydrolases"/>
    <property type="match status" value="1"/>
</dbReference>
<comment type="caution">
    <text evidence="1">The sequence shown here is derived from an EMBL/GenBank/DDBJ whole genome shotgun (WGS) entry which is preliminary data.</text>
</comment>
<sequence>MNNTSKNSKSEKVSPFTYYRISLPADFQTSTSQPHTLLKSLSEILWQRRRLGWQSPLPFRFLIVKDAASSAIRLYFGVPTDRAPAFQSAFGSSYANVHLIPEPTSPAAGLDADRRSVAFSFRKGGHGLEPWLPLAQNHVGNVDDPLGAVLNAIGSDGSSRWAFEVWLTPLRNGRFQRTLQAKAKVPNQSSGSFSLSEVLSEIFGKQLPKKQPQPRTMNEWESAQRQAIRSRLAPGERPFLVSVRVFASGSTSAKAQVHAVLAAMGHLQHQGRIVPKRISKRRLAKAMELGKATHPMWWTSGELTSLVHLPDSRQSSFHYVAASQGLVQPPPKSVRSGLRLGWSNFPGNEEQEIRIPFNQAAKHTFLAGATGSGKTTTLLQIMLGLVSQMQTNPETAPGFTFFDPHGGAIERLLAHIPPSLHSKVHVIPLGPTAYPRGLNLFRMGHRSDAEAVTGEFVTTLQELWPGSRPRSEHYLRNNVLSLLQSPPQTILGIAHLFSDDRFRQDLIPKLPPHLQDFWTSEFAEIRNIADHLGPIWNKLGALTTYPSLRRILGQMKSAVDTRTVMDDGHIVLIDGSGCTTDAVKIIAGLYLIDLHFTCKRRPEHRSRLHIFLGDETHLYAVNVLQKILAEDRKFGLSLFLATQYLDQLPDPILAGILGNVGTLILLQLGGPDADRLTRWLKPDVSSRELMTLPEMNALVRTKLEGGVTELFTMRNPLVTSGNDSWAAQALAHSDRYDGRPADEVDREIEAMYNRSNGGNLGQFPMQ</sequence>
<gene>
    <name evidence="1" type="ORF">ATW55_15045</name>
</gene>
<dbReference type="InterPro" id="IPR051162">
    <property type="entry name" value="T4SS_component"/>
</dbReference>
<evidence type="ECO:0000313" key="2">
    <source>
        <dbReference type="Proteomes" id="UP000053557"/>
    </source>
</evidence>
<proteinExistence type="predicted"/>